<dbReference type="OrthoDB" id="9811121at2"/>
<gene>
    <name evidence="3" type="ORF">DI396_15015</name>
</gene>
<evidence type="ECO:0000313" key="4">
    <source>
        <dbReference type="Proteomes" id="UP000248012"/>
    </source>
</evidence>
<name>A0A2V4NJW4_9RHOB</name>
<dbReference type="PROSITE" id="PS50263">
    <property type="entry name" value="CN_HYDROLASE"/>
    <property type="match status" value="1"/>
</dbReference>
<protein>
    <submittedName>
        <fullName evidence="3">Amidohydrolase</fullName>
    </submittedName>
</protein>
<evidence type="ECO:0000259" key="2">
    <source>
        <dbReference type="PROSITE" id="PS50263"/>
    </source>
</evidence>
<proteinExistence type="predicted"/>
<dbReference type="GO" id="GO:0016811">
    <property type="term" value="F:hydrolase activity, acting on carbon-nitrogen (but not peptide) bonds, in linear amides"/>
    <property type="evidence" value="ECO:0007669"/>
    <property type="project" value="TreeGrafter"/>
</dbReference>
<dbReference type="RefSeq" id="WP_110797095.1">
    <property type="nucleotide sequence ID" value="NZ_KZ826492.1"/>
</dbReference>
<dbReference type="AlphaFoldDB" id="A0A2V4NJW4"/>
<dbReference type="InterPro" id="IPR050345">
    <property type="entry name" value="Aliph_Amidase/BUP"/>
</dbReference>
<dbReference type="EMBL" id="QFVT01000013">
    <property type="protein sequence ID" value="PYC46447.1"/>
    <property type="molecule type" value="Genomic_DNA"/>
</dbReference>
<reference evidence="3 4" key="1">
    <citation type="submission" date="2018-05" db="EMBL/GenBank/DDBJ databases">
        <title>Oceanovita maritima gen. nov., sp. nov., a marine bacterium in the family Rhodobacteraceae isolated from surface seawater of Lundu port Xiamen, China.</title>
        <authorList>
            <person name="Hetharua B.H."/>
            <person name="Min D."/>
            <person name="Liao H."/>
            <person name="Tian Y."/>
        </authorList>
    </citation>
    <scope>NUCLEOTIDE SEQUENCE [LARGE SCALE GENOMIC DNA]</scope>
    <source>
        <strain evidence="3 4">FSX-11</strain>
    </source>
</reference>
<organism evidence="3 4">
    <name type="scientific">Litorivita pollutaquae</name>
    <dbReference type="NCBI Taxonomy" id="2200892"/>
    <lineage>
        <taxon>Bacteria</taxon>
        <taxon>Pseudomonadati</taxon>
        <taxon>Pseudomonadota</taxon>
        <taxon>Alphaproteobacteria</taxon>
        <taxon>Rhodobacterales</taxon>
        <taxon>Paracoccaceae</taxon>
        <taxon>Litorivita</taxon>
    </lineage>
</organism>
<evidence type="ECO:0000256" key="1">
    <source>
        <dbReference type="ARBA" id="ARBA00022801"/>
    </source>
</evidence>
<dbReference type="Gene3D" id="3.60.110.10">
    <property type="entry name" value="Carbon-nitrogen hydrolase"/>
    <property type="match status" value="1"/>
</dbReference>
<keyword evidence="4" id="KW-1185">Reference proteome</keyword>
<dbReference type="InterPro" id="IPR036526">
    <property type="entry name" value="C-N_Hydrolase_sf"/>
</dbReference>
<feature type="domain" description="CN hydrolase" evidence="2">
    <location>
        <begin position="1"/>
        <end position="259"/>
    </location>
</feature>
<dbReference type="InterPro" id="IPR003010">
    <property type="entry name" value="C-N_Hydrolase"/>
</dbReference>
<dbReference type="PANTHER" id="PTHR43674:SF16">
    <property type="entry name" value="CARBON-NITROGEN FAMILY, PUTATIVE (AFU_ORTHOLOGUE AFUA_5G02350)-RELATED"/>
    <property type="match status" value="1"/>
</dbReference>
<dbReference type="Proteomes" id="UP000248012">
    <property type="component" value="Unassembled WGS sequence"/>
</dbReference>
<accession>A0A2V4NJW4</accession>
<dbReference type="PANTHER" id="PTHR43674">
    <property type="entry name" value="NITRILASE C965.09-RELATED"/>
    <property type="match status" value="1"/>
</dbReference>
<dbReference type="SUPFAM" id="SSF56317">
    <property type="entry name" value="Carbon-nitrogen hydrolase"/>
    <property type="match status" value="1"/>
</dbReference>
<keyword evidence="1 3" id="KW-0378">Hydrolase</keyword>
<dbReference type="CDD" id="cd07574">
    <property type="entry name" value="nitrilase_Rim1_like"/>
    <property type="match status" value="1"/>
</dbReference>
<dbReference type="Pfam" id="PF00795">
    <property type="entry name" value="CN_hydrolase"/>
    <property type="match status" value="1"/>
</dbReference>
<evidence type="ECO:0000313" key="3">
    <source>
        <dbReference type="EMBL" id="PYC46447.1"/>
    </source>
</evidence>
<sequence>MKIATAAYPAEWLADWDAYTAKLTRWCEEAASHGADLMVFPEYGAMELASIAGEAVAADIARASVAVSDMMPRVWELHADLARRLGVHILAASAPVVRGDSLVNRAALVTPEGQIGFQDKQIMTRFERDDWAVSGGGPLQVFDTSLGKIGILICYDCEFPLLARALVEAGVELLLVPSCTEALEGYWRVRIGAMARALEGQCACVMASLTGGDARIAGIEEQVGMGAIFTPPDRGMPPSGVSAQGRIGTDGWTYGKVSLPALCELRRDGNVLGLKHWVEQTDRLAITQVSLR</sequence>
<comment type="caution">
    <text evidence="3">The sequence shown here is derived from an EMBL/GenBank/DDBJ whole genome shotgun (WGS) entry which is preliminary data.</text>
</comment>